<name>A0A2S9JKT1_9SPHI</name>
<dbReference type="InterPro" id="IPR016920">
    <property type="entry name" value="UCP029477"/>
</dbReference>
<dbReference type="InterPro" id="IPR012347">
    <property type="entry name" value="Ferritin-like"/>
</dbReference>
<organism evidence="2 3">
    <name type="scientific">Sphingobacterium gobiense</name>
    <dbReference type="NCBI Taxonomy" id="1382456"/>
    <lineage>
        <taxon>Bacteria</taxon>
        <taxon>Pseudomonadati</taxon>
        <taxon>Bacteroidota</taxon>
        <taxon>Sphingobacteriia</taxon>
        <taxon>Sphingobacteriales</taxon>
        <taxon>Sphingobacteriaceae</taxon>
        <taxon>Sphingobacterium</taxon>
    </lineage>
</organism>
<protein>
    <submittedName>
        <fullName evidence="2">Aldehyde dehydrogenase</fullName>
    </submittedName>
</protein>
<dbReference type="InterPro" id="IPR019052">
    <property type="entry name" value="DUF2383"/>
</dbReference>
<dbReference type="Gene3D" id="1.20.1260.10">
    <property type="match status" value="1"/>
</dbReference>
<feature type="domain" description="DUF2383" evidence="1">
    <location>
        <begin position="3"/>
        <end position="114"/>
    </location>
</feature>
<evidence type="ECO:0000313" key="2">
    <source>
        <dbReference type="EMBL" id="PRD53744.1"/>
    </source>
</evidence>
<accession>A0A2S9JKT1</accession>
<evidence type="ECO:0000313" key="3">
    <source>
        <dbReference type="Proteomes" id="UP000238642"/>
    </source>
</evidence>
<comment type="caution">
    <text evidence="2">The sequence shown here is derived from an EMBL/GenBank/DDBJ whole genome shotgun (WGS) entry which is preliminary data.</text>
</comment>
<dbReference type="EMBL" id="PVBS01000002">
    <property type="protein sequence ID" value="PRD53744.1"/>
    <property type="molecule type" value="Genomic_DNA"/>
</dbReference>
<dbReference type="Proteomes" id="UP000238642">
    <property type="component" value="Unassembled WGS sequence"/>
</dbReference>
<proteinExistence type="predicted"/>
<dbReference type="NCBIfam" id="TIGR02284">
    <property type="entry name" value="PA2169 family four-helix-bundle protein"/>
    <property type="match status" value="1"/>
</dbReference>
<sequence>MKAIRHLKDLIEINNDRTLGFRKALEDLEPVNADLNHIFTESAAQSERFAQELTVLADQHGTDVDEDDESVAGALHRAWIDVKALFGGKDRKSILEEAERGEDAIKAAYKKVMDSGDLSGQTLETVLDQAAQIRVSHDRIKALRDSAE</sequence>
<dbReference type="InterPro" id="IPR011971">
    <property type="entry name" value="CHP02284"/>
</dbReference>
<evidence type="ECO:0000259" key="1">
    <source>
        <dbReference type="Pfam" id="PF09537"/>
    </source>
</evidence>
<dbReference type="RefSeq" id="WP_105725467.1">
    <property type="nucleotide sequence ID" value="NZ_PVBS01000002.1"/>
</dbReference>
<dbReference type="Pfam" id="PF09537">
    <property type="entry name" value="DUF2383"/>
    <property type="match status" value="1"/>
</dbReference>
<dbReference type="AlphaFoldDB" id="A0A2S9JKT1"/>
<reference evidence="2 3" key="1">
    <citation type="submission" date="2018-02" db="EMBL/GenBank/DDBJ databases">
        <title>The draft genome of Sphingobacterium gobiense H7.</title>
        <authorList>
            <person name="Li L."/>
            <person name="Liu L."/>
            <person name="Zhang X."/>
            <person name="Wang T."/>
            <person name="Liang L."/>
        </authorList>
    </citation>
    <scope>NUCLEOTIDE SEQUENCE [LARGE SCALE GENOMIC DNA]</scope>
    <source>
        <strain evidence="2 3">ACCC 05757</strain>
    </source>
</reference>
<gene>
    <name evidence="2" type="ORF">C5749_09465</name>
</gene>
<dbReference type="PIRSF" id="PIRSF029477">
    <property type="entry name" value="UCP029477"/>
    <property type="match status" value="1"/>
</dbReference>
<dbReference type="OrthoDB" id="282393at2"/>
<keyword evidence="3" id="KW-1185">Reference proteome</keyword>